<comment type="caution">
    <text evidence="9">The sequence shown here is derived from an EMBL/GenBank/DDBJ whole genome shotgun (WGS) entry which is preliminary data.</text>
</comment>
<evidence type="ECO:0000313" key="9">
    <source>
        <dbReference type="EMBL" id="SFS10125.1"/>
    </source>
</evidence>
<evidence type="ECO:0000313" key="10">
    <source>
        <dbReference type="Proteomes" id="UP000198506"/>
    </source>
</evidence>
<dbReference type="Pfam" id="PF01345">
    <property type="entry name" value="DUF11"/>
    <property type="match status" value="2"/>
</dbReference>
<accession>A0AA94HN28</accession>
<feature type="domain" description="Gram-positive cocci surface proteins LPxTG" evidence="8">
    <location>
        <begin position="1037"/>
        <end position="1071"/>
    </location>
</feature>
<organism evidence="9 10">
    <name type="scientific">Agrococcus baldri</name>
    <dbReference type="NCBI Taxonomy" id="153730"/>
    <lineage>
        <taxon>Bacteria</taxon>
        <taxon>Bacillati</taxon>
        <taxon>Actinomycetota</taxon>
        <taxon>Actinomycetes</taxon>
        <taxon>Micrococcales</taxon>
        <taxon>Microbacteriaceae</taxon>
        <taxon>Agrococcus</taxon>
    </lineage>
</organism>
<feature type="transmembrane region" description="Helical" evidence="6">
    <location>
        <begin position="1044"/>
        <end position="1064"/>
    </location>
</feature>
<feature type="compositionally biased region" description="Low complexity" evidence="5">
    <location>
        <begin position="112"/>
        <end position="122"/>
    </location>
</feature>
<feature type="region of interest" description="Disordered" evidence="5">
    <location>
        <begin position="297"/>
        <end position="333"/>
    </location>
</feature>
<keyword evidence="6" id="KW-0472">Membrane</keyword>
<keyword evidence="4" id="KW-0572">Peptidoglycan-anchor</keyword>
<feature type="signal peptide" evidence="7">
    <location>
        <begin position="1"/>
        <end position="41"/>
    </location>
</feature>
<reference evidence="9 10" key="1">
    <citation type="submission" date="2016-10" db="EMBL/GenBank/DDBJ databases">
        <authorList>
            <person name="Varghese N."/>
            <person name="Submissions S."/>
        </authorList>
    </citation>
    <scope>NUCLEOTIDE SEQUENCE [LARGE SCALE GENOMIC DNA]</scope>
    <source>
        <strain evidence="9 10">IAM 15147</strain>
    </source>
</reference>
<dbReference type="InterPro" id="IPR045826">
    <property type="entry name" value="SpaA_PFL_dom_2"/>
</dbReference>
<protein>
    <submittedName>
        <fullName evidence="9">LPXTG-motif cell wall anchor domain-containing protein/conserved repeat domain-containing protein</fullName>
    </submittedName>
</protein>
<dbReference type="InterPro" id="IPR051172">
    <property type="entry name" value="Chlamydia_OmcB"/>
</dbReference>
<keyword evidence="3 7" id="KW-0732">Signal</keyword>
<dbReference type="NCBIfam" id="TIGR01451">
    <property type="entry name" value="B_ant_repeat"/>
    <property type="match status" value="2"/>
</dbReference>
<dbReference type="AlphaFoldDB" id="A0AA94HN28"/>
<keyword evidence="6" id="KW-0812">Transmembrane</keyword>
<feature type="chain" id="PRO_5041702417" evidence="7">
    <location>
        <begin position="42"/>
        <end position="1071"/>
    </location>
</feature>
<dbReference type="Pfam" id="PF00746">
    <property type="entry name" value="Gram_pos_anchor"/>
    <property type="match status" value="1"/>
</dbReference>
<name>A0AA94HN28_9MICO</name>
<evidence type="ECO:0000259" key="8">
    <source>
        <dbReference type="PROSITE" id="PS50847"/>
    </source>
</evidence>
<evidence type="ECO:0000256" key="2">
    <source>
        <dbReference type="ARBA" id="ARBA00022525"/>
    </source>
</evidence>
<dbReference type="InterPro" id="IPR019931">
    <property type="entry name" value="LPXTG_anchor"/>
</dbReference>
<dbReference type="Pfam" id="PF19403">
    <property type="entry name" value="SpaA_2"/>
    <property type="match status" value="4"/>
</dbReference>
<feature type="compositionally biased region" description="Basic and acidic residues" evidence="5">
    <location>
        <begin position="126"/>
        <end position="138"/>
    </location>
</feature>
<keyword evidence="6" id="KW-1133">Transmembrane helix</keyword>
<evidence type="ECO:0000256" key="7">
    <source>
        <dbReference type="SAM" id="SignalP"/>
    </source>
</evidence>
<keyword evidence="1" id="KW-0134">Cell wall</keyword>
<dbReference type="Gene3D" id="2.60.40.740">
    <property type="match status" value="1"/>
</dbReference>
<feature type="region of interest" description="Disordered" evidence="5">
    <location>
        <begin position="207"/>
        <end position="271"/>
    </location>
</feature>
<proteinExistence type="predicted"/>
<gene>
    <name evidence="9" type="ORF">SAMN04487783_1363</name>
</gene>
<feature type="region of interest" description="Disordered" evidence="5">
    <location>
        <begin position="112"/>
        <end position="165"/>
    </location>
</feature>
<dbReference type="PANTHER" id="PTHR34819:SF3">
    <property type="entry name" value="CELL SURFACE PROTEIN"/>
    <property type="match status" value="1"/>
</dbReference>
<evidence type="ECO:0000256" key="4">
    <source>
        <dbReference type="ARBA" id="ARBA00023088"/>
    </source>
</evidence>
<feature type="compositionally biased region" description="Acidic residues" evidence="5">
    <location>
        <begin position="319"/>
        <end position="330"/>
    </location>
</feature>
<keyword evidence="10" id="KW-1185">Reference proteome</keyword>
<dbReference type="PROSITE" id="PS50847">
    <property type="entry name" value="GRAM_POS_ANCHORING"/>
    <property type="match status" value="1"/>
</dbReference>
<evidence type="ECO:0000256" key="6">
    <source>
        <dbReference type="SAM" id="Phobius"/>
    </source>
</evidence>
<evidence type="ECO:0000256" key="3">
    <source>
        <dbReference type="ARBA" id="ARBA00022729"/>
    </source>
</evidence>
<keyword evidence="2" id="KW-0964">Secreted</keyword>
<dbReference type="NCBIfam" id="TIGR01167">
    <property type="entry name" value="LPXTG_anchor"/>
    <property type="match status" value="1"/>
</dbReference>
<evidence type="ECO:0000256" key="1">
    <source>
        <dbReference type="ARBA" id="ARBA00022512"/>
    </source>
</evidence>
<dbReference type="InterPro" id="IPR001434">
    <property type="entry name" value="OmcB-like_DUF11"/>
</dbReference>
<dbReference type="EMBL" id="FOZN01000002">
    <property type="protein sequence ID" value="SFS10125.1"/>
    <property type="molecule type" value="Genomic_DNA"/>
</dbReference>
<dbReference type="PANTHER" id="PTHR34819">
    <property type="entry name" value="LARGE CYSTEINE-RICH PERIPLASMIC PROTEIN OMCB"/>
    <property type="match status" value="1"/>
</dbReference>
<evidence type="ECO:0000256" key="5">
    <source>
        <dbReference type="SAM" id="MobiDB-lite"/>
    </source>
</evidence>
<dbReference type="InterPro" id="IPR047589">
    <property type="entry name" value="DUF11_rpt"/>
</dbReference>
<sequence>MDGRAKHHRASMPAARRIAAMTAALALGLFAPLIALPAAHATTVDTSTTTSEVGDPTTELDDVTTEVEDVAPAGEDVAPVVEEVVPQVEEPAPAVEEAAPAVVTPAVEAVTTQAAPATTGPVHGADGQDRCEDGDRPDSQAATSGDHRGGGGGDDGDRCDDAEDPCYPGHGSDSYVATGDDRCDDGDDPCYLVHGSDSYVATGSDRCDDGQEPCYPGHGSDSHASTSGDRGWGGDGDGDRCDDGEEPCVPGHGSDSHMTTSGDRGWGGGGDDRCDDGEEPCSSGHGDRCDDDEEPCVPRHGDRCDDDEEPCVPGHGDRCDDDEEPCDDDHGDNGDECDRGATLTLDKIVVNNNGGTATAADFRLTASRSSGAALTGFDTISGVGSSLTGSIPAGSYTLHETSLDGYSASSWTCTGGKVVGSVVTIAKGATVVCSITNDDSPAHLTLLKRLVADNGGSAVDTDFTLTATGPTSLSGVEGSAAVTNVAVSAGTYTLGEVAVAGWALTGIACWSDANGQQPISILNAQIELSNGDRAYCELTNDDQAGSLTLIKNVIVGDGGTATASDWTLSAAGPTPGISGAGGVAAVPVIPGDYVLSESAGPAGYAASEWVCDGAFDPATDTVTVPRGVHVTCTITNDDIAPRLTLRKVVVNDDGGNAADVGWTLTAAGPTVGVTGTHGADAITNRAVRAGVYQLSESGGPTGYTASGWVCDGGALQGGALTLGVGDEATCTIENNDAPVDLALDKDDGGAIAGPGAQFDYTITVTNVGDRDVDGGEPVTVTDQLPAGLTYVSGPAGCAASGQTVTCSVNPLALTAGASVVLVLKVSVNADAEPGVRVNLATVTTEDDLAPTDGTCETDTNNIDCEETPLVSGSLAAEKSVFEWVNGGWVASDGVVDYGNTVQYRVVVTAGGTAATTGVVVTDTLRDGLMPDGLATCSVTCTATLNGLVHRIEIASMAPGEMVTITFTAKVPAAPAHAPGTTVSDVFANTAAVAGDGSPETPTNTVTVSATHVLPVPGVVTPPTVVTPPGVTAPTPTLPRTGGELPMSMIAAGLALLAAGGLLLVRRRERDA</sequence>
<dbReference type="Proteomes" id="UP000198506">
    <property type="component" value="Unassembled WGS sequence"/>
</dbReference>